<sequence length="61" mass="7396">MPIQKYIQRKRKYERVSLPKTKGGCQIFMGKRVEGKDQCRQFFYERMTCARDYEVNSHMVT</sequence>
<evidence type="ECO:0000313" key="1">
    <source>
        <dbReference type="EMBL" id="JAP06458.1"/>
    </source>
</evidence>
<dbReference type="EMBL" id="GEDG01041240">
    <property type="protein sequence ID" value="JAP06458.1"/>
    <property type="molecule type" value="Transcribed_RNA"/>
</dbReference>
<accession>A0A0V0GES2</accession>
<protein>
    <submittedName>
        <fullName evidence="1">Putative ovule protein</fullName>
    </submittedName>
</protein>
<organism evidence="1">
    <name type="scientific">Solanum chacoense</name>
    <name type="common">Chaco potato</name>
    <dbReference type="NCBI Taxonomy" id="4108"/>
    <lineage>
        <taxon>Eukaryota</taxon>
        <taxon>Viridiplantae</taxon>
        <taxon>Streptophyta</taxon>
        <taxon>Embryophyta</taxon>
        <taxon>Tracheophyta</taxon>
        <taxon>Spermatophyta</taxon>
        <taxon>Magnoliopsida</taxon>
        <taxon>eudicotyledons</taxon>
        <taxon>Gunneridae</taxon>
        <taxon>Pentapetalae</taxon>
        <taxon>asterids</taxon>
        <taxon>lamiids</taxon>
        <taxon>Solanales</taxon>
        <taxon>Solanaceae</taxon>
        <taxon>Solanoideae</taxon>
        <taxon>Solaneae</taxon>
        <taxon>Solanum</taxon>
    </lineage>
</organism>
<proteinExistence type="predicted"/>
<name>A0A0V0GES2_SOLCH</name>
<dbReference type="AlphaFoldDB" id="A0A0V0GES2"/>
<reference evidence="1" key="1">
    <citation type="submission" date="2015-12" db="EMBL/GenBank/DDBJ databases">
        <title>Gene expression during late stages of embryo sac development: a critical building block for successful pollen-pistil interactions.</title>
        <authorList>
            <person name="Liu Y."/>
            <person name="Joly V."/>
            <person name="Sabar M."/>
            <person name="Matton D.P."/>
        </authorList>
    </citation>
    <scope>NUCLEOTIDE SEQUENCE</scope>
</reference>